<evidence type="ECO:0000256" key="1">
    <source>
        <dbReference type="ARBA" id="ARBA00008025"/>
    </source>
</evidence>
<comment type="similarity">
    <text evidence="1">Belongs to the synaptobrevin family.</text>
</comment>
<dbReference type="GO" id="GO:0012505">
    <property type="term" value="C:endomembrane system"/>
    <property type="evidence" value="ECO:0007669"/>
    <property type="project" value="UniProtKB-SubCell"/>
</dbReference>
<dbReference type="PROSITE" id="PS50892">
    <property type="entry name" value="V_SNARE"/>
    <property type="match status" value="1"/>
</dbReference>
<dbReference type="PANTHER" id="PTHR21136:SF168">
    <property type="entry name" value="VESICLE-ASSOCIATED MEMBRANE PROTEIN 9"/>
    <property type="match status" value="1"/>
</dbReference>
<dbReference type="Gene3D" id="3.30.450.50">
    <property type="entry name" value="Longin domain"/>
    <property type="match status" value="1"/>
</dbReference>
<keyword evidence="6 9" id="KW-0472">Membrane</keyword>
<dbReference type="PRINTS" id="PR00219">
    <property type="entry name" value="SYNAPTOBREVN"/>
</dbReference>
<dbReference type="InterPro" id="IPR001388">
    <property type="entry name" value="Synaptobrevin-like"/>
</dbReference>
<dbReference type="InterPro" id="IPR051097">
    <property type="entry name" value="Synaptobrevin-like_transport"/>
</dbReference>
<dbReference type="GO" id="GO:0016192">
    <property type="term" value="P:vesicle-mediated transport"/>
    <property type="evidence" value="ECO:0007669"/>
    <property type="project" value="InterPro"/>
</dbReference>
<dbReference type="InterPro" id="IPR042855">
    <property type="entry name" value="V_SNARE_CC"/>
</dbReference>
<comment type="subcellular location">
    <subcellularLocation>
        <location evidence="7">Endomembrane system</location>
        <topology evidence="7">Single-pass type IV membrane protein</topology>
    </subcellularLocation>
</comment>
<protein>
    <recommendedName>
        <fullName evidence="13">V-SNARE coiled-coil homology domain-containing protein</fullName>
    </recommendedName>
</protein>
<dbReference type="Pfam" id="PF00957">
    <property type="entry name" value="Synaptobrevin"/>
    <property type="match status" value="1"/>
</dbReference>
<evidence type="ECO:0000256" key="9">
    <source>
        <dbReference type="SAM" id="Phobius"/>
    </source>
</evidence>
<dbReference type="PANTHER" id="PTHR21136">
    <property type="entry name" value="SNARE PROTEINS"/>
    <property type="match status" value="1"/>
</dbReference>
<keyword evidence="4" id="KW-0653">Protein transport</keyword>
<dbReference type="AlphaFoldDB" id="A0A7S2JTV6"/>
<dbReference type="Pfam" id="PF13774">
    <property type="entry name" value="Longin"/>
    <property type="match status" value="1"/>
</dbReference>
<dbReference type="GO" id="GO:0016020">
    <property type="term" value="C:membrane"/>
    <property type="evidence" value="ECO:0007669"/>
    <property type="project" value="InterPro"/>
</dbReference>
<keyword evidence="8" id="KW-0175">Coiled coil</keyword>
<evidence type="ECO:0000313" key="12">
    <source>
        <dbReference type="EMBL" id="CAD9556278.1"/>
    </source>
</evidence>
<evidence type="ECO:0000256" key="8">
    <source>
        <dbReference type="PROSITE-ProRule" id="PRU00290"/>
    </source>
</evidence>
<feature type="domain" description="Longin" evidence="10">
    <location>
        <begin position="7"/>
        <end position="114"/>
    </location>
</feature>
<dbReference type="SMART" id="SM01270">
    <property type="entry name" value="Longin"/>
    <property type="match status" value="1"/>
</dbReference>
<dbReference type="EMBL" id="HBGY01001150">
    <property type="protein sequence ID" value="CAD9556278.1"/>
    <property type="molecule type" value="Transcribed_RNA"/>
</dbReference>
<dbReference type="FunFam" id="1.20.5.110:FF:000004">
    <property type="entry name" value="Vesicle-associated membrane protein 7"/>
    <property type="match status" value="1"/>
</dbReference>
<dbReference type="InterPro" id="IPR010908">
    <property type="entry name" value="Longin_dom"/>
</dbReference>
<evidence type="ECO:0000259" key="10">
    <source>
        <dbReference type="PROSITE" id="PS50859"/>
    </source>
</evidence>
<evidence type="ECO:0000259" key="11">
    <source>
        <dbReference type="PROSITE" id="PS50892"/>
    </source>
</evidence>
<dbReference type="GO" id="GO:0015031">
    <property type="term" value="P:protein transport"/>
    <property type="evidence" value="ECO:0007669"/>
    <property type="project" value="UniProtKB-KW"/>
</dbReference>
<sequence>MTIVYSLISRDKNVLAEYTATSVTGNFPTVTRVLLGKIPGNVNTTMAYQYDQFMFHYIVEDGLTYLSMSDELNKHRIPLNFLQDIKTRFRAQYTAEQCLNAFAFGMNEGFSPVLSEVMTHYNSGNPLTLDGNTDHIGKVQGQMEEVKEVMVQNIEKVLERGEKIELLVDKTEQLSQTAFKFNSTSRSLQRTMYWRKVKRRVLIGVAVIVALYALSATACGGLDFHNCRK</sequence>
<dbReference type="PROSITE" id="PS50859">
    <property type="entry name" value="LONGIN"/>
    <property type="match status" value="1"/>
</dbReference>
<evidence type="ECO:0008006" key="13">
    <source>
        <dbReference type="Google" id="ProtNLM"/>
    </source>
</evidence>
<evidence type="ECO:0000256" key="3">
    <source>
        <dbReference type="ARBA" id="ARBA00022692"/>
    </source>
</evidence>
<evidence type="ECO:0000256" key="5">
    <source>
        <dbReference type="ARBA" id="ARBA00022989"/>
    </source>
</evidence>
<feature type="transmembrane region" description="Helical" evidence="9">
    <location>
        <begin position="201"/>
        <end position="224"/>
    </location>
</feature>
<dbReference type="InterPro" id="IPR011012">
    <property type="entry name" value="Longin-like_dom_sf"/>
</dbReference>
<dbReference type="SUPFAM" id="SSF64356">
    <property type="entry name" value="SNARE-like"/>
    <property type="match status" value="1"/>
</dbReference>
<proteinExistence type="inferred from homology"/>
<keyword evidence="5 9" id="KW-1133">Transmembrane helix</keyword>
<gene>
    <name evidence="12" type="ORF">LDAN0321_LOCUS787</name>
</gene>
<evidence type="ECO:0000256" key="6">
    <source>
        <dbReference type="ARBA" id="ARBA00023136"/>
    </source>
</evidence>
<keyword evidence="3 9" id="KW-0812">Transmembrane</keyword>
<dbReference type="SUPFAM" id="SSF58038">
    <property type="entry name" value="SNARE fusion complex"/>
    <property type="match status" value="1"/>
</dbReference>
<evidence type="ECO:0000256" key="4">
    <source>
        <dbReference type="ARBA" id="ARBA00022927"/>
    </source>
</evidence>
<dbReference type="PROSITE" id="PS00417">
    <property type="entry name" value="SYNAPTOBREVIN"/>
    <property type="match status" value="1"/>
</dbReference>
<reference evidence="12" key="1">
    <citation type="submission" date="2021-01" db="EMBL/GenBank/DDBJ databases">
        <authorList>
            <person name="Corre E."/>
            <person name="Pelletier E."/>
            <person name="Niang G."/>
            <person name="Scheremetjew M."/>
            <person name="Finn R."/>
            <person name="Kale V."/>
            <person name="Holt S."/>
            <person name="Cochrane G."/>
            <person name="Meng A."/>
            <person name="Brown T."/>
            <person name="Cohen L."/>
        </authorList>
    </citation>
    <scope>NUCLEOTIDE SEQUENCE</scope>
    <source>
        <strain evidence="12">B650</strain>
    </source>
</reference>
<evidence type="ECO:0000256" key="7">
    <source>
        <dbReference type="ARBA" id="ARBA00046280"/>
    </source>
</evidence>
<evidence type="ECO:0000256" key="2">
    <source>
        <dbReference type="ARBA" id="ARBA00022448"/>
    </source>
</evidence>
<name>A0A7S2JTV6_9STRA</name>
<feature type="domain" description="V-SNARE coiled-coil homology" evidence="11">
    <location>
        <begin position="135"/>
        <end position="195"/>
    </location>
</feature>
<keyword evidence="2" id="KW-0813">Transport</keyword>
<organism evidence="12">
    <name type="scientific">Leptocylindrus danicus</name>
    <dbReference type="NCBI Taxonomy" id="163516"/>
    <lineage>
        <taxon>Eukaryota</taxon>
        <taxon>Sar</taxon>
        <taxon>Stramenopiles</taxon>
        <taxon>Ochrophyta</taxon>
        <taxon>Bacillariophyta</taxon>
        <taxon>Coscinodiscophyceae</taxon>
        <taxon>Chaetocerotophycidae</taxon>
        <taxon>Leptocylindrales</taxon>
        <taxon>Leptocylindraceae</taxon>
        <taxon>Leptocylindrus</taxon>
    </lineage>
</organism>
<dbReference type="FunFam" id="3.30.450.50:FF:000015">
    <property type="entry name" value="Synaptobrevin 2 isoform 1"/>
    <property type="match status" value="1"/>
</dbReference>
<accession>A0A7S2JTV6</accession>
<dbReference type="CDD" id="cd14824">
    <property type="entry name" value="Longin"/>
    <property type="match status" value="1"/>
</dbReference>
<dbReference type="Gene3D" id="1.20.5.110">
    <property type="match status" value="1"/>
</dbReference>
<dbReference type="GO" id="GO:0005737">
    <property type="term" value="C:cytoplasm"/>
    <property type="evidence" value="ECO:0007669"/>
    <property type="project" value="UniProtKB-ARBA"/>
</dbReference>